<feature type="region of interest" description="Disordered" evidence="12">
    <location>
        <begin position="189"/>
        <end position="213"/>
    </location>
</feature>
<evidence type="ECO:0000256" key="2">
    <source>
        <dbReference type="ARBA" id="ARBA00006991"/>
    </source>
</evidence>
<keyword evidence="5 11" id="KW-0863">Zinc-finger</keyword>
<dbReference type="EMBL" id="CP138583">
    <property type="protein sequence ID" value="WPH00181.1"/>
    <property type="molecule type" value="Genomic_DNA"/>
</dbReference>
<accession>A0AAQ3R939</accession>
<keyword evidence="9" id="KW-0804">Transcription</keyword>
<name>A0AAQ3R939_9PEZI</name>
<dbReference type="PANTHER" id="PTHR16515:SF49">
    <property type="entry name" value="GASTRULA ZINC FINGER PROTEIN XLCGF49.1-LIKE-RELATED"/>
    <property type="match status" value="1"/>
</dbReference>
<gene>
    <name evidence="14" type="ORF">R9X50_00300400</name>
</gene>
<reference evidence="14 15" key="1">
    <citation type="submission" date="2023-11" db="EMBL/GenBank/DDBJ databases">
        <title>An acidophilic fungus is an integral part of prey digestion in a carnivorous sundew plant.</title>
        <authorList>
            <person name="Tsai I.J."/>
        </authorList>
    </citation>
    <scope>NUCLEOTIDE SEQUENCE [LARGE SCALE GENOMIC DNA]</scope>
    <source>
        <strain evidence="14">169a</strain>
    </source>
</reference>
<evidence type="ECO:0000313" key="15">
    <source>
        <dbReference type="Proteomes" id="UP001303373"/>
    </source>
</evidence>
<feature type="region of interest" description="Disordered" evidence="12">
    <location>
        <begin position="408"/>
        <end position="470"/>
    </location>
</feature>
<evidence type="ECO:0000256" key="9">
    <source>
        <dbReference type="ARBA" id="ARBA00023163"/>
    </source>
</evidence>
<evidence type="ECO:0000256" key="6">
    <source>
        <dbReference type="ARBA" id="ARBA00022833"/>
    </source>
</evidence>
<dbReference type="InterPro" id="IPR036236">
    <property type="entry name" value="Znf_C2H2_sf"/>
</dbReference>
<keyword evidence="3" id="KW-0479">Metal-binding</keyword>
<evidence type="ECO:0000256" key="3">
    <source>
        <dbReference type="ARBA" id="ARBA00022723"/>
    </source>
</evidence>
<evidence type="ECO:0000259" key="13">
    <source>
        <dbReference type="PROSITE" id="PS50157"/>
    </source>
</evidence>
<dbReference type="PANTHER" id="PTHR16515">
    <property type="entry name" value="PR DOMAIN ZINC FINGER PROTEIN"/>
    <property type="match status" value="1"/>
</dbReference>
<dbReference type="AlphaFoldDB" id="A0AAQ3R939"/>
<keyword evidence="10" id="KW-0539">Nucleus</keyword>
<dbReference type="SMART" id="SM00355">
    <property type="entry name" value="ZnF_C2H2"/>
    <property type="match status" value="2"/>
</dbReference>
<evidence type="ECO:0000256" key="11">
    <source>
        <dbReference type="PROSITE-ProRule" id="PRU00042"/>
    </source>
</evidence>
<dbReference type="PROSITE" id="PS00028">
    <property type="entry name" value="ZINC_FINGER_C2H2_1"/>
    <property type="match status" value="2"/>
</dbReference>
<evidence type="ECO:0000313" key="14">
    <source>
        <dbReference type="EMBL" id="WPH00181.1"/>
    </source>
</evidence>
<keyword evidence="6" id="KW-0862">Zinc</keyword>
<keyword evidence="4" id="KW-0677">Repeat</keyword>
<evidence type="ECO:0000256" key="7">
    <source>
        <dbReference type="ARBA" id="ARBA00023015"/>
    </source>
</evidence>
<proteinExistence type="inferred from homology"/>
<feature type="region of interest" description="Disordered" evidence="12">
    <location>
        <begin position="28"/>
        <end position="60"/>
    </location>
</feature>
<evidence type="ECO:0000256" key="8">
    <source>
        <dbReference type="ARBA" id="ARBA00023125"/>
    </source>
</evidence>
<evidence type="ECO:0000256" key="4">
    <source>
        <dbReference type="ARBA" id="ARBA00022737"/>
    </source>
</evidence>
<dbReference type="GO" id="GO:0008270">
    <property type="term" value="F:zinc ion binding"/>
    <property type="evidence" value="ECO:0007669"/>
    <property type="project" value="UniProtKB-KW"/>
</dbReference>
<comment type="subcellular location">
    <subcellularLocation>
        <location evidence="1">Nucleus</location>
    </subcellularLocation>
</comment>
<feature type="compositionally biased region" description="Basic and acidic residues" evidence="12">
    <location>
        <begin position="429"/>
        <end position="438"/>
    </location>
</feature>
<feature type="domain" description="C2H2-type" evidence="13">
    <location>
        <begin position="355"/>
        <end position="382"/>
    </location>
</feature>
<keyword evidence="15" id="KW-1185">Reference proteome</keyword>
<dbReference type="InterPro" id="IPR013087">
    <property type="entry name" value="Znf_C2H2_type"/>
</dbReference>
<sequence>MLPTNPSSVMSTRRQFHLRHQSTHEVPIIANPLPGNHRQRSPAHQSQQHRRGMSLDQGLPARGVPIGFRPLHPQDRLQLDNTNLGLLHDNSQHIKQETQQHRPVQPGLQAQDFSSQLQQQLNPSLNQGGHQQMAFQELQHHLDWYRNNFGQSTSPNMQAASTFDINNGNGLPASMPEGLMQMATQAQPRTMPNTPQRFPQAWPSPPPSDAKMSRSQSFQLDVTPMPGYPIDHSSPNRQPAGMMPTLFEDPRRNVHESSMLLQATAGGMHDLNDPSFEFGAMVMSPRQQMLNNLGPDIPASIIETGVPSYEIQQYIGELSETDKKYPCLWEGCGKKFGRKENVRAHVQTHLGDRQFKCNLCDKTFVRQHDLKRHIAIHSSERPHSCICGQSFARHDALTRHRQRGMCQGALPGYEKSEEDKPKRGRPKKERPNMDDRMKKSSRMRKMNESRSYERGAYASSNYSASDRSFPVTPPDTSDAFDADAFLNMANNDVAFDSWKDTPPTSPVTNSPSKTIDSLNPMSQCFNFNAPMKADQGVSPAMFSNHSSPMVSGNTGPSLALGSSPPSMDVFDCASPAATNGAGGSFCGGSSPGEFDLFSDNFDGVDTEPNANNDHFSPAGESNSGSSTYNYSDCENNFFESNKDVMDTDVAPSSLFDIPTGEMGAGGNFADALQSWLSAQ</sequence>
<dbReference type="SUPFAM" id="SSF57667">
    <property type="entry name" value="beta-beta-alpha zinc fingers"/>
    <property type="match status" value="2"/>
</dbReference>
<dbReference type="GO" id="GO:0005634">
    <property type="term" value="C:nucleus"/>
    <property type="evidence" value="ECO:0007669"/>
    <property type="project" value="UniProtKB-SubCell"/>
</dbReference>
<dbReference type="InterPro" id="IPR050331">
    <property type="entry name" value="Zinc_finger"/>
</dbReference>
<organism evidence="14 15">
    <name type="scientific">Acrodontium crateriforme</name>
    <dbReference type="NCBI Taxonomy" id="150365"/>
    <lineage>
        <taxon>Eukaryota</taxon>
        <taxon>Fungi</taxon>
        <taxon>Dikarya</taxon>
        <taxon>Ascomycota</taxon>
        <taxon>Pezizomycotina</taxon>
        <taxon>Dothideomycetes</taxon>
        <taxon>Dothideomycetidae</taxon>
        <taxon>Mycosphaerellales</taxon>
        <taxon>Teratosphaeriaceae</taxon>
        <taxon>Acrodontium</taxon>
    </lineage>
</organism>
<feature type="compositionally biased region" description="Polar residues" evidence="12">
    <location>
        <begin position="608"/>
        <end position="626"/>
    </location>
</feature>
<keyword evidence="7" id="KW-0805">Transcription regulation</keyword>
<dbReference type="PROSITE" id="PS50157">
    <property type="entry name" value="ZINC_FINGER_C2H2_2"/>
    <property type="match status" value="2"/>
</dbReference>
<dbReference type="Proteomes" id="UP001303373">
    <property type="component" value="Chromosome 4"/>
</dbReference>
<dbReference type="FunFam" id="3.30.160.60:FF:001156">
    <property type="entry name" value="Zinc finger protein 407"/>
    <property type="match status" value="1"/>
</dbReference>
<evidence type="ECO:0000256" key="1">
    <source>
        <dbReference type="ARBA" id="ARBA00004123"/>
    </source>
</evidence>
<evidence type="ECO:0000256" key="10">
    <source>
        <dbReference type="ARBA" id="ARBA00023242"/>
    </source>
</evidence>
<dbReference type="GO" id="GO:0010468">
    <property type="term" value="P:regulation of gene expression"/>
    <property type="evidence" value="ECO:0007669"/>
    <property type="project" value="TreeGrafter"/>
</dbReference>
<evidence type="ECO:0000256" key="5">
    <source>
        <dbReference type="ARBA" id="ARBA00022771"/>
    </source>
</evidence>
<dbReference type="Gene3D" id="3.30.160.60">
    <property type="entry name" value="Classic Zinc Finger"/>
    <property type="match status" value="3"/>
</dbReference>
<feature type="domain" description="C2H2-type" evidence="13">
    <location>
        <begin position="325"/>
        <end position="354"/>
    </location>
</feature>
<feature type="compositionally biased region" description="Basic residues" evidence="12">
    <location>
        <begin position="37"/>
        <end position="52"/>
    </location>
</feature>
<feature type="region of interest" description="Disordered" evidence="12">
    <location>
        <begin position="605"/>
        <end position="626"/>
    </location>
</feature>
<dbReference type="Pfam" id="PF00096">
    <property type="entry name" value="zf-C2H2"/>
    <property type="match status" value="2"/>
</dbReference>
<comment type="similarity">
    <text evidence="2">Belongs to the krueppel C2H2-type zinc-finger protein family.</text>
</comment>
<dbReference type="GO" id="GO:0003677">
    <property type="term" value="F:DNA binding"/>
    <property type="evidence" value="ECO:0007669"/>
    <property type="project" value="UniProtKB-KW"/>
</dbReference>
<keyword evidence="8" id="KW-0238">DNA-binding</keyword>
<protein>
    <recommendedName>
        <fullName evidence="13">C2H2-type domain-containing protein</fullName>
    </recommendedName>
</protein>
<evidence type="ECO:0000256" key="12">
    <source>
        <dbReference type="SAM" id="MobiDB-lite"/>
    </source>
</evidence>
<feature type="region of interest" description="Disordered" evidence="12">
    <location>
        <begin position="497"/>
        <end position="516"/>
    </location>
</feature>